<dbReference type="SUPFAM" id="SSF53335">
    <property type="entry name" value="S-adenosyl-L-methionine-dependent methyltransferases"/>
    <property type="match status" value="1"/>
</dbReference>
<dbReference type="Gene3D" id="3.40.50.150">
    <property type="entry name" value="Vaccinia Virus protein VP39"/>
    <property type="match status" value="1"/>
</dbReference>
<dbReference type="GeneID" id="69468489"/>
<keyword evidence="3 5" id="KW-0949">S-adenosyl-L-methionine</keyword>
<feature type="binding site" evidence="5">
    <location>
        <begin position="184"/>
        <end position="187"/>
    </location>
    <ligand>
        <name>substrate</name>
    </ligand>
</feature>
<protein>
    <recommendedName>
        <fullName evidence="5">Release factor glutamine methyltransferase</fullName>
        <shortName evidence="5">RF MTase</shortName>
        <ecNumber evidence="5">2.1.1.297</ecNumber>
    </recommendedName>
    <alternativeName>
        <fullName evidence="5">N5-glutamine methyltransferase PrmC</fullName>
    </alternativeName>
    <alternativeName>
        <fullName evidence="5">Protein-(glutamine-N5) MTase PrmC</fullName>
    </alternativeName>
    <alternativeName>
        <fullName evidence="5">Protein-glutamine N-methyltransferase PrmC</fullName>
    </alternativeName>
</protein>
<feature type="domain" description="Methyltransferase small" evidence="6">
    <location>
        <begin position="113"/>
        <end position="189"/>
    </location>
</feature>
<dbReference type="NCBIfam" id="TIGR00536">
    <property type="entry name" value="hemK_fam"/>
    <property type="match status" value="1"/>
</dbReference>
<dbReference type="GO" id="GO:0032259">
    <property type="term" value="P:methylation"/>
    <property type="evidence" value="ECO:0007669"/>
    <property type="project" value="UniProtKB-KW"/>
</dbReference>
<evidence type="ECO:0000313" key="9">
    <source>
        <dbReference type="Proteomes" id="UP000004935"/>
    </source>
</evidence>
<comment type="function">
    <text evidence="5">Methylates the class 1 translation termination release factors RF1/PrfA and RF2/PrfB on the glutamine residue of the universally conserved GGQ motif.</text>
</comment>
<evidence type="ECO:0000313" key="8">
    <source>
        <dbReference type="EMBL" id="EDR99272.1"/>
    </source>
</evidence>
<proteinExistence type="inferred from homology"/>
<dbReference type="Pfam" id="PF05175">
    <property type="entry name" value="MTS"/>
    <property type="match status" value="1"/>
</dbReference>
<dbReference type="InterPro" id="IPR029063">
    <property type="entry name" value="SAM-dependent_MTases_sf"/>
</dbReference>
<comment type="caution">
    <text evidence="5">Lacks conserved residue(s) required for the propagation of feature annotation.</text>
</comment>
<accession>B0M9F0</accession>
<feature type="binding site" evidence="5">
    <location>
        <position position="184"/>
    </location>
    <ligand>
        <name>S-adenosyl-L-methionine</name>
        <dbReference type="ChEBI" id="CHEBI:59789"/>
    </ligand>
</feature>
<dbReference type="GO" id="GO:0102559">
    <property type="term" value="F:peptide chain release factor N(5)-glutamine methyltransferase activity"/>
    <property type="evidence" value="ECO:0007669"/>
    <property type="project" value="UniProtKB-EC"/>
</dbReference>
<evidence type="ECO:0000256" key="2">
    <source>
        <dbReference type="ARBA" id="ARBA00022679"/>
    </source>
</evidence>
<keyword evidence="2 5" id="KW-0808">Transferase</keyword>
<evidence type="ECO:0000256" key="4">
    <source>
        <dbReference type="ARBA" id="ARBA00048391"/>
    </source>
</evidence>
<dbReference type="InterPro" id="IPR004556">
    <property type="entry name" value="HemK-like"/>
</dbReference>
<dbReference type="NCBIfam" id="TIGR03534">
    <property type="entry name" value="RF_mod_PrmC"/>
    <property type="match status" value="1"/>
</dbReference>
<sequence length="278" mass="31076">MNRKIWVTYGAEMLREAGIDNPDGEAWYLFSHCFSLSREEYLFSMTTPVEEGEELEQYKALLDRRISERIPLQYLIGTQDFMGYTFRVTPDVLIPRQDTESVIEAVVEGNYPHESILDVCTGSGCIAISLCLMLKPDVCIGTDIDEKALKIAKENGRRLAPMVKFKKSDLFSGVDGCFDLIISNPPYIPTKDCMELMPEVKDHEPMLALDGREDGLYFYRKLAGTAPKHLNAGGTLVFEIGYDQGAAVKTMMEEAGFSSVEIKKDLAGLDRMVIGTLA</sequence>
<dbReference type="EMBL" id="ABAX03000001">
    <property type="protein sequence ID" value="EDR99272.1"/>
    <property type="molecule type" value="Genomic_DNA"/>
</dbReference>
<dbReference type="InterPro" id="IPR007848">
    <property type="entry name" value="Small_mtfrase_dom"/>
</dbReference>
<dbReference type="eggNOG" id="COG2890">
    <property type="taxonomic scope" value="Bacteria"/>
</dbReference>
<dbReference type="Gene3D" id="1.10.8.10">
    <property type="entry name" value="DNA helicase RuvA subunit, C-terminal domain"/>
    <property type="match status" value="1"/>
</dbReference>
<dbReference type="Proteomes" id="UP000004935">
    <property type="component" value="Unassembled WGS sequence"/>
</dbReference>
<dbReference type="Pfam" id="PF17827">
    <property type="entry name" value="PrmC_N"/>
    <property type="match status" value="1"/>
</dbReference>
<dbReference type="InterPro" id="IPR040758">
    <property type="entry name" value="PrmC_N"/>
</dbReference>
<keyword evidence="1 5" id="KW-0489">Methyltransferase</keyword>
<evidence type="ECO:0000256" key="5">
    <source>
        <dbReference type="HAMAP-Rule" id="MF_02126"/>
    </source>
</evidence>
<dbReference type="EC" id="2.1.1.297" evidence="5"/>
<dbReference type="InterPro" id="IPR050320">
    <property type="entry name" value="N5-glutamine_MTase"/>
</dbReference>
<name>B0M9F0_ANACD</name>
<dbReference type="PANTHER" id="PTHR18895:SF74">
    <property type="entry name" value="MTRF1L RELEASE FACTOR GLUTAMINE METHYLTRANSFERASE"/>
    <property type="match status" value="1"/>
</dbReference>
<dbReference type="CDD" id="cd02440">
    <property type="entry name" value="AdoMet_MTases"/>
    <property type="match status" value="1"/>
</dbReference>
<evidence type="ECO:0000256" key="3">
    <source>
        <dbReference type="ARBA" id="ARBA00022691"/>
    </source>
</evidence>
<evidence type="ECO:0000256" key="1">
    <source>
        <dbReference type="ARBA" id="ARBA00022603"/>
    </source>
</evidence>
<feature type="domain" description="Release factor glutamine methyltransferase N-terminal" evidence="7">
    <location>
        <begin position="6"/>
        <end position="77"/>
    </location>
</feature>
<dbReference type="STRING" id="411490.ANACAC_00113"/>
<organism evidence="8 9">
    <name type="scientific">Anaerostipes caccae (strain DSM 14662 / CCUG 47493 / JCM 13470 / NCIMB 13811 / L1-92)</name>
    <dbReference type="NCBI Taxonomy" id="411490"/>
    <lineage>
        <taxon>Bacteria</taxon>
        <taxon>Bacillati</taxon>
        <taxon>Bacillota</taxon>
        <taxon>Clostridia</taxon>
        <taxon>Lachnospirales</taxon>
        <taxon>Lachnospiraceae</taxon>
        <taxon>Anaerostipes</taxon>
    </lineage>
</organism>
<dbReference type="RefSeq" id="WP_006565624.1">
    <property type="nucleotide sequence ID" value="NZ_AP023027.1"/>
</dbReference>
<dbReference type="PANTHER" id="PTHR18895">
    <property type="entry name" value="HEMK METHYLTRANSFERASE"/>
    <property type="match status" value="1"/>
</dbReference>
<dbReference type="HOGENOM" id="CLU_018398_3_1_9"/>
<keyword evidence="9" id="KW-1185">Reference proteome</keyword>
<evidence type="ECO:0000259" key="7">
    <source>
        <dbReference type="Pfam" id="PF17827"/>
    </source>
</evidence>
<dbReference type="HAMAP" id="MF_02126">
    <property type="entry name" value="RF_methyltr_PrmC"/>
    <property type="match status" value="1"/>
</dbReference>
<dbReference type="AlphaFoldDB" id="B0M9F0"/>
<dbReference type="InterPro" id="IPR002052">
    <property type="entry name" value="DNA_methylase_N6_adenine_CS"/>
</dbReference>
<comment type="catalytic activity">
    <reaction evidence="4 5">
        <text>L-glutaminyl-[peptide chain release factor] + S-adenosyl-L-methionine = N(5)-methyl-L-glutaminyl-[peptide chain release factor] + S-adenosyl-L-homocysteine + H(+)</text>
        <dbReference type="Rhea" id="RHEA:42896"/>
        <dbReference type="Rhea" id="RHEA-COMP:10271"/>
        <dbReference type="Rhea" id="RHEA-COMP:10272"/>
        <dbReference type="ChEBI" id="CHEBI:15378"/>
        <dbReference type="ChEBI" id="CHEBI:30011"/>
        <dbReference type="ChEBI" id="CHEBI:57856"/>
        <dbReference type="ChEBI" id="CHEBI:59789"/>
        <dbReference type="ChEBI" id="CHEBI:61891"/>
        <dbReference type="EC" id="2.1.1.297"/>
    </reaction>
</comment>
<evidence type="ECO:0000259" key="6">
    <source>
        <dbReference type="Pfam" id="PF05175"/>
    </source>
</evidence>
<dbReference type="PROSITE" id="PS00092">
    <property type="entry name" value="N6_MTASE"/>
    <property type="match status" value="1"/>
</dbReference>
<comment type="similarity">
    <text evidence="5">Belongs to the protein N5-glutamine methyltransferase family. PrmC subfamily.</text>
</comment>
<reference evidence="8" key="2">
    <citation type="submission" date="2013-11" db="EMBL/GenBank/DDBJ databases">
        <title>Draft genome sequence of Anaerostipes caccae (DSM 14662).</title>
        <authorList>
            <person name="Sudarsanam P."/>
            <person name="Ley R."/>
            <person name="Guruge J."/>
            <person name="Turnbaugh P.J."/>
            <person name="Mahowald M."/>
            <person name="Liep D."/>
            <person name="Gordon J."/>
        </authorList>
    </citation>
    <scope>NUCLEOTIDE SEQUENCE</scope>
    <source>
        <strain evidence="8">DSM 14662</strain>
    </source>
</reference>
<dbReference type="GO" id="GO:0003676">
    <property type="term" value="F:nucleic acid binding"/>
    <property type="evidence" value="ECO:0007669"/>
    <property type="project" value="InterPro"/>
</dbReference>
<reference evidence="8" key="1">
    <citation type="submission" date="2007-11" db="EMBL/GenBank/DDBJ databases">
        <authorList>
            <person name="Fulton L."/>
            <person name="Clifton S."/>
            <person name="Fulton B."/>
            <person name="Xu J."/>
            <person name="Minx P."/>
            <person name="Pepin K.H."/>
            <person name="Johnson M."/>
            <person name="Thiruvilangam P."/>
            <person name="Bhonagiri V."/>
            <person name="Nash W.E."/>
            <person name="Mardis E.R."/>
            <person name="Wilson R.K."/>
        </authorList>
    </citation>
    <scope>NUCLEOTIDE SEQUENCE [LARGE SCALE GENOMIC DNA]</scope>
    <source>
        <strain evidence="8">DSM 14662</strain>
    </source>
</reference>
<comment type="caution">
    <text evidence="8">The sequence shown here is derived from an EMBL/GenBank/DDBJ whole genome shotgun (WGS) entry which is preliminary data.</text>
</comment>
<gene>
    <name evidence="5 8" type="primary">prmC</name>
    <name evidence="8" type="ORF">ANACAC_00113</name>
</gene>
<dbReference type="InterPro" id="IPR019874">
    <property type="entry name" value="RF_methyltr_PrmC"/>
</dbReference>
<feature type="binding site" evidence="5">
    <location>
        <position position="143"/>
    </location>
    <ligand>
        <name>S-adenosyl-L-methionine</name>
        <dbReference type="ChEBI" id="CHEBI:59789"/>
    </ligand>
</feature>